<dbReference type="EMBL" id="LZSO01000038">
    <property type="protein sequence ID" value="OBB25228.1"/>
    <property type="molecule type" value="Genomic_DNA"/>
</dbReference>
<evidence type="ECO:0000313" key="1">
    <source>
        <dbReference type="EMBL" id="OBB25228.1"/>
    </source>
</evidence>
<gene>
    <name evidence="1" type="ORF">A5792_29645</name>
</gene>
<reference evidence="2" key="1">
    <citation type="submission" date="2016-06" db="EMBL/GenBank/DDBJ databases">
        <authorList>
            <person name="Sutton G."/>
            <person name="Brinkac L."/>
            <person name="Sanka R."/>
            <person name="Adams M."/>
            <person name="Lau E."/>
            <person name="Mehaffy C."/>
            <person name="Tameris M."/>
            <person name="Hatherill M."/>
            <person name="Hanekom W."/>
            <person name="Mahomed H."/>
            <person name="Mcshane H."/>
        </authorList>
    </citation>
    <scope>NUCLEOTIDE SEQUENCE [LARGE SCALE GENOMIC DNA]</scope>
    <source>
        <strain evidence="2">852002-51209_SCH5440388</strain>
    </source>
</reference>
<protein>
    <submittedName>
        <fullName evidence="1">Uncharacterized protein</fullName>
    </submittedName>
</protein>
<dbReference type="RefSeq" id="WP_064935932.1">
    <property type="nucleotide sequence ID" value="NZ_LZSO01000038.1"/>
</dbReference>
<organism evidence="1 2">
    <name type="scientific">Mycolicibacterium peregrinum</name>
    <name type="common">Mycobacterium peregrinum</name>
    <dbReference type="NCBI Taxonomy" id="43304"/>
    <lineage>
        <taxon>Bacteria</taxon>
        <taxon>Bacillati</taxon>
        <taxon>Actinomycetota</taxon>
        <taxon>Actinomycetes</taxon>
        <taxon>Mycobacteriales</taxon>
        <taxon>Mycobacteriaceae</taxon>
        <taxon>Mycolicibacterium</taxon>
    </lineage>
</organism>
<sequence>MSVTGQPIWLVTVTTEPAEEEPGNPSLTGYFAHASPEGAIAGLQAATAECGIDDSAPELFEGEFEEGGEAGYHGSFTIDDQLISYHVFPLTMRK</sequence>
<dbReference type="AlphaFoldDB" id="A0A1A0QTJ2"/>
<comment type="caution">
    <text evidence="1">The sequence shown here is derived from an EMBL/GenBank/DDBJ whole genome shotgun (WGS) entry which is preliminary data.</text>
</comment>
<accession>A0A1A0QTJ2</accession>
<proteinExistence type="predicted"/>
<evidence type="ECO:0000313" key="2">
    <source>
        <dbReference type="Proteomes" id="UP000093902"/>
    </source>
</evidence>
<dbReference type="Proteomes" id="UP000093902">
    <property type="component" value="Unassembled WGS sequence"/>
</dbReference>
<name>A0A1A0QTJ2_MYCPR</name>